<dbReference type="GO" id="GO:0030246">
    <property type="term" value="F:carbohydrate binding"/>
    <property type="evidence" value="ECO:0007669"/>
    <property type="project" value="InterPro"/>
</dbReference>
<dbReference type="PANTHER" id="PTHR42976:SF1">
    <property type="entry name" value="GH18 DOMAIN-CONTAINING PROTEIN-RELATED"/>
    <property type="match status" value="1"/>
</dbReference>
<dbReference type="RefSeq" id="WP_213372819.1">
    <property type="nucleotide sequence ID" value="NZ_BSFJ01000005.1"/>
</dbReference>
<keyword evidence="1" id="KW-0378">Hydrolase</keyword>
<dbReference type="SMART" id="SM00060">
    <property type="entry name" value="FN3"/>
    <property type="match status" value="1"/>
</dbReference>
<feature type="compositionally biased region" description="Acidic residues" evidence="2">
    <location>
        <begin position="599"/>
        <end position="620"/>
    </location>
</feature>
<dbReference type="GO" id="GO:0005975">
    <property type="term" value="P:carbohydrate metabolic process"/>
    <property type="evidence" value="ECO:0007669"/>
    <property type="project" value="InterPro"/>
</dbReference>
<reference evidence="5" key="1">
    <citation type="journal article" date="2014" name="Int. J. Syst. Evol. Microbiol.">
        <title>Complete genome sequence of Corynebacterium casei LMG S-19264T (=DSM 44701T), isolated from a smear-ripened cheese.</title>
        <authorList>
            <consortium name="US DOE Joint Genome Institute (JGI-PGF)"/>
            <person name="Walter F."/>
            <person name="Albersmeier A."/>
            <person name="Kalinowski J."/>
            <person name="Ruckert C."/>
        </authorList>
    </citation>
    <scope>NUCLEOTIDE SEQUENCE</scope>
    <source>
        <strain evidence="5">VKM B-2484</strain>
    </source>
</reference>
<accession>A0A9W6MYY9</accession>
<evidence type="ECO:0008006" key="7">
    <source>
        <dbReference type="Google" id="ProtNLM"/>
    </source>
</evidence>
<dbReference type="CDD" id="cd12215">
    <property type="entry name" value="ChiC_BD"/>
    <property type="match status" value="1"/>
</dbReference>
<dbReference type="InterPro" id="IPR017853">
    <property type="entry name" value="GH"/>
</dbReference>
<dbReference type="Gene3D" id="2.10.10.20">
    <property type="entry name" value="Carbohydrate-binding module superfamily 5/12"/>
    <property type="match status" value="1"/>
</dbReference>
<feature type="region of interest" description="Disordered" evidence="2">
    <location>
        <begin position="567"/>
        <end position="643"/>
    </location>
</feature>
<proteinExistence type="predicted"/>
<dbReference type="Pfam" id="PF02839">
    <property type="entry name" value="CBM_5_12"/>
    <property type="match status" value="1"/>
</dbReference>
<dbReference type="GO" id="GO:0005576">
    <property type="term" value="C:extracellular region"/>
    <property type="evidence" value="ECO:0007669"/>
    <property type="project" value="InterPro"/>
</dbReference>
<evidence type="ECO:0000313" key="6">
    <source>
        <dbReference type="Proteomes" id="UP001143370"/>
    </source>
</evidence>
<evidence type="ECO:0000313" key="5">
    <source>
        <dbReference type="EMBL" id="GLK71531.1"/>
    </source>
</evidence>
<dbReference type="InterPro" id="IPR036573">
    <property type="entry name" value="CBM_sf_5/12"/>
</dbReference>
<dbReference type="SUPFAM" id="SSF49265">
    <property type="entry name" value="Fibronectin type III"/>
    <property type="match status" value="1"/>
</dbReference>
<dbReference type="InterPro" id="IPR013783">
    <property type="entry name" value="Ig-like_fold"/>
</dbReference>
<dbReference type="PROSITE" id="PS50853">
    <property type="entry name" value="FN3"/>
    <property type="match status" value="1"/>
</dbReference>
<name>A0A9W6MYY9_9HYPH</name>
<dbReference type="Pfam" id="PF00041">
    <property type="entry name" value="fn3"/>
    <property type="match status" value="1"/>
</dbReference>
<dbReference type="SMART" id="SM00495">
    <property type="entry name" value="ChtBD3"/>
    <property type="match status" value="1"/>
</dbReference>
<dbReference type="SUPFAM" id="SSF51445">
    <property type="entry name" value="(Trans)glycosidases"/>
    <property type="match status" value="1"/>
</dbReference>
<protein>
    <recommendedName>
        <fullName evidence="7">Fibronectin type-III domain-containing protein</fullName>
    </recommendedName>
</protein>
<dbReference type="InterPro" id="IPR003610">
    <property type="entry name" value="CBM5/12"/>
</dbReference>
<reference evidence="5" key="2">
    <citation type="submission" date="2023-01" db="EMBL/GenBank/DDBJ databases">
        <authorList>
            <person name="Sun Q."/>
            <person name="Evtushenko L."/>
        </authorList>
    </citation>
    <scope>NUCLEOTIDE SEQUENCE</scope>
    <source>
        <strain evidence="5">VKM B-2484</strain>
    </source>
</reference>
<feature type="region of interest" description="Disordered" evidence="2">
    <location>
        <begin position="93"/>
        <end position="120"/>
    </location>
</feature>
<sequence>MSSASGTTTTIAWLWGTNTVVSFEPATDVLDFGWFSSTNFTLSEENGSVVISIPSNNQTYRLEGVRLADLSLANITARDASALVAWQAALDAAGSDSSGGDDSTDDDTAPDTDDGNGDGATAAYATAWSASDVYTGGDRVSIGNLVYQAGWWTQGEDPSAGSSVWTLVGYMDTTPVVPDAPEDLYAAGTSASTTVLVWDAAEVNGVGTVNTYQIYQDGNLIGTTSSTYYKVTGLDPSTSYSFTIVAVDEAGASEASEVLSVSTAAEGTGAGDKTFSPYIDMSLSSSQNVVEIVSAAGLGAVTLAFVLSSGTDTLGWGGSGTIAGDTLPNGTTILSQVEQLQAMGVDVTISLGGANGQEGALTFSSAEALAAAYQEIVDRYHVSRLDFDIEGSAIANDAANALRNEALVLLQAANPELEVSFTLPVLTTGLTQDGVDLLAAAMAAGVEVSNVNIMAMDYGEYYDTGDMGADAISAALATIAQLDSIGLDSPIVITVMIGINDVTSEVFTLEDAQQLVAFAEANDAVAGISMWSLSRDNDSATGYVSPTGSGIVQDTYAFAEIFKTISDSTDAGTSDGDTSSPGGDSDEGVGDGTGTGESGDTETGDTETGETDTDDTDTDDTGGTGDTDTDDTGNTDTGGDGTATTTTTAITWAWGSDTVLSFDPASDTLDFGWMSADAFSVSETGGAVVIDIAGNNQSYTLDGVTLADMSIDDILAKDATALAEWQALLDAADEAVADQMAAATVPVAHALHGSDDLV</sequence>
<dbReference type="PANTHER" id="PTHR42976">
    <property type="entry name" value="BIFUNCTIONAL CHITINASE/LYSOZYME-RELATED"/>
    <property type="match status" value="1"/>
</dbReference>
<dbReference type="InterPro" id="IPR001223">
    <property type="entry name" value="Glyco_hydro18_cat"/>
</dbReference>
<dbReference type="EMBL" id="BSFJ01000005">
    <property type="protein sequence ID" value="GLK71531.1"/>
    <property type="molecule type" value="Genomic_DNA"/>
</dbReference>
<feature type="domain" description="Fibronectin type-III" evidence="3">
    <location>
        <begin position="180"/>
        <end position="266"/>
    </location>
</feature>
<feature type="domain" description="GH18" evidence="4">
    <location>
        <begin position="273"/>
        <end position="558"/>
    </location>
</feature>
<dbReference type="Gene3D" id="3.20.20.80">
    <property type="entry name" value="Glycosidases"/>
    <property type="match status" value="1"/>
</dbReference>
<comment type="caution">
    <text evidence="5">The sequence shown here is derived from an EMBL/GenBank/DDBJ whole genome shotgun (WGS) entry which is preliminary data.</text>
</comment>
<evidence type="ECO:0000259" key="3">
    <source>
        <dbReference type="PROSITE" id="PS50853"/>
    </source>
</evidence>
<dbReference type="InterPro" id="IPR052750">
    <property type="entry name" value="GH18_Chitinase"/>
</dbReference>
<dbReference type="InterPro" id="IPR003961">
    <property type="entry name" value="FN3_dom"/>
</dbReference>
<dbReference type="Proteomes" id="UP001143370">
    <property type="component" value="Unassembled WGS sequence"/>
</dbReference>
<dbReference type="SUPFAM" id="SSF51055">
    <property type="entry name" value="Carbohydrate binding domain"/>
    <property type="match status" value="1"/>
</dbReference>
<gene>
    <name evidence="5" type="ORF">GCM10017643_16460</name>
</gene>
<dbReference type="GO" id="GO:0004553">
    <property type="term" value="F:hydrolase activity, hydrolyzing O-glycosyl compounds"/>
    <property type="evidence" value="ECO:0007669"/>
    <property type="project" value="InterPro"/>
</dbReference>
<dbReference type="PROSITE" id="PS51910">
    <property type="entry name" value="GH18_2"/>
    <property type="match status" value="1"/>
</dbReference>
<evidence type="ECO:0000256" key="1">
    <source>
        <dbReference type="ARBA" id="ARBA00022801"/>
    </source>
</evidence>
<feature type="compositionally biased region" description="Acidic residues" evidence="2">
    <location>
        <begin position="102"/>
        <end position="116"/>
    </location>
</feature>
<feature type="compositionally biased region" description="Low complexity" evidence="2">
    <location>
        <begin position="567"/>
        <end position="583"/>
    </location>
</feature>
<organism evidence="5 6">
    <name type="scientific">Ancylobacter dichloromethanicus</name>
    <dbReference type="NCBI Taxonomy" id="518825"/>
    <lineage>
        <taxon>Bacteria</taxon>
        <taxon>Pseudomonadati</taxon>
        <taxon>Pseudomonadota</taxon>
        <taxon>Alphaproteobacteria</taxon>
        <taxon>Hyphomicrobiales</taxon>
        <taxon>Xanthobacteraceae</taxon>
        <taxon>Ancylobacter</taxon>
    </lineage>
</organism>
<dbReference type="InterPro" id="IPR036116">
    <property type="entry name" value="FN3_sf"/>
</dbReference>
<evidence type="ECO:0000256" key="2">
    <source>
        <dbReference type="SAM" id="MobiDB-lite"/>
    </source>
</evidence>
<keyword evidence="6" id="KW-1185">Reference proteome</keyword>
<dbReference type="AlphaFoldDB" id="A0A9W6MYY9"/>
<dbReference type="CDD" id="cd00063">
    <property type="entry name" value="FN3"/>
    <property type="match status" value="1"/>
</dbReference>
<dbReference type="CDD" id="cd06543">
    <property type="entry name" value="GH18_PF-ChiA-like"/>
    <property type="match status" value="1"/>
</dbReference>
<dbReference type="Gene3D" id="2.60.40.10">
    <property type="entry name" value="Immunoglobulins"/>
    <property type="match status" value="1"/>
</dbReference>
<evidence type="ECO:0000259" key="4">
    <source>
        <dbReference type="PROSITE" id="PS51910"/>
    </source>
</evidence>